<keyword evidence="2" id="KW-0812">Transmembrane</keyword>
<comment type="caution">
    <text evidence="3">The sequence shown here is derived from an EMBL/GenBank/DDBJ whole genome shotgun (WGS) entry which is preliminary data.</text>
</comment>
<keyword evidence="2" id="KW-0472">Membrane</keyword>
<evidence type="ECO:0000313" key="3">
    <source>
        <dbReference type="EMBL" id="CAK6952349.1"/>
    </source>
</evidence>
<name>A0AAV1N0C3_SCOSC</name>
<accession>A0AAV1N0C3</accession>
<keyword evidence="2" id="KW-1133">Transmembrane helix</keyword>
<feature type="compositionally biased region" description="Basic residues" evidence="1">
    <location>
        <begin position="101"/>
        <end position="112"/>
    </location>
</feature>
<dbReference type="AlphaFoldDB" id="A0AAV1N0C3"/>
<protein>
    <submittedName>
        <fullName evidence="3">Uncharacterized protein</fullName>
    </submittedName>
</protein>
<feature type="transmembrane region" description="Helical" evidence="2">
    <location>
        <begin position="25"/>
        <end position="44"/>
    </location>
</feature>
<sequence>MSGNITCIPGNGTSCLTHSSSTGSAVGLTFLFLVLAIVIGLIVYKYNSQIRNMLQCGHRETQVKEDYIETPPADSHVYTTMIRDQSDGQVPIYENLSTRTTGHKRPVGNKRRSPVEPEEDMYMPCDLTDDAIYGNDPACSLSIHHDSQEEVYVVPDSYK</sequence>
<keyword evidence="4" id="KW-1185">Reference proteome</keyword>
<organism evidence="3 4">
    <name type="scientific">Scomber scombrus</name>
    <name type="common">Atlantic mackerel</name>
    <name type="synonym">Scomber vernalis</name>
    <dbReference type="NCBI Taxonomy" id="13677"/>
    <lineage>
        <taxon>Eukaryota</taxon>
        <taxon>Metazoa</taxon>
        <taxon>Chordata</taxon>
        <taxon>Craniata</taxon>
        <taxon>Vertebrata</taxon>
        <taxon>Euteleostomi</taxon>
        <taxon>Actinopterygii</taxon>
        <taxon>Neopterygii</taxon>
        <taxon>Teleostei</taxon>
        <taxon>Neoteleostei</taxon>
        <taxon>Acanthomorphata</taxon>
        <taxon>Pelagiaria</taxon>
        <taxon>Scombriformes</taxon>
        <taxon>Scombridae</taxon>
        <taxon>Scomber</taxon>
    </lineage>
</organism>
<evidence type="ECO:0000256" key="2">
    <source>
        <dbReference type="SAM" id="Phobius"/>
    </source>
</evidence>
<dbReference type="Proteomes" id="UP001314229">
    <property type="component" value="Unassembled WGS sequence"/>
</dbReference>
<proteinExistence type="predicted"/>
<gene>
    <name evidence="3" type="ORF">FSCOSCO3_A019938</name>
</gene>
<evidence type="ECO:0000256" key="1">
    <source>
        <dbReference type="SAM" id="MobiDB-lite"/>
    </source>
</evidence>
<reference evidence="3 4" key="1">
    <citation type="submission" date="2024-01" db="EMBL/GenBank/DDBJ databases">
        <authorList>
            <person name="Alioto T."/>
            <person name="Alioto T."/>
            <person name="Gomez Garrido J."/>
        </authorList>
    </citation>
    <scope>NUCLEOTIDE SEQUENCE [LARGE SCALE GENOMIC DNA]</scope>
</reference>
<dbReference type="EMBL" id="CAWUFR010000009">
    <property type="protein sequence ID" value="CAK6952349.1"/>
    <property type="molecule type" value="Genomic_DNA"/>
</dbReference>
<evidence type="ECO:0000313" key="4">
    <source>
        <dbReference type="Proteomes" id="UP001314229"/>
    </source>
</evidence>
<feature type="region of interest" description="Disordered" evidence="1">
    <location>
        <begin position="99"/>
        <end position="121"/>
    </location>
</feature>